<gene>
    <name evidence="1" type="ORF">OCU04_009725</name>
</gene>
<dbReference type="Proteomes" id="UP001152300">
    <property type="component" value="Unassembled WGS sequence"/>
</dbReference>
<proteinExistence type="predicted"/>
<keyword evidence="2" id="KW-1185">Reference proteome</keyword>
<evidence type="ECO:0000313" key="1">
    <source>
        <dbReference type="EMBL" id="KAJ8061940.1"/>
    </source>
</evidence>
<accession>A0A9X0AFN9</accession>
<sequence>MLRPTFETTYLQGRKTAIYPSNLKDVSQHKKTTMHFLATTLLSILSLTSLVTSGPAQQSVRRDKAPKCSGHHQCWSLYMRWDIPPKDDLYHFAYPMREMQQPKTLTIVDKGCNIIKTTMNQPDPKGPITVYLEGISPGDLTIHRNATRGCPVFTYANTEYGAENDCGWDSGNDFSAFTSSFGCGPDSSKGN</sequence>
<comment type="caution">
    <text evidence="1">The sequence shown here is derived from an EMBL/GenBank/DDBJ whole genome shotgun (WGS) entry which is preliminary data.</text>
</comment>
<dbReference type="AlphaFoldDB" id="A0A9X0AFN9"/>
<dbReference type="EMBL" id="JAPEIS010000011">
    <property type="protein sequence ID" value="KAJ8061940.1"/>
    <property type="molecule type" value="Genomic_DNA"/>
</dbReference>
<organism evidence="1 2">
    <name type="scientific">Sclerotinia nivalis</name>
    <dbReference type="NCBI Taxonomy" id="352851"/>
    <lineage>
        <taxon>Eukaryota</taxon>
        <taxon>Fungi</taxon>
        <taxon>Dikarya</taxon>
        <taxon>Ascomycota</taxon>
        <taxon>Pezizomycotina</taxon>
        <taxon>Leotiomycetes</taxon>
        <taxon>Helotiales</taxon>
        <taxon>Sclerotiniaceae</taxon>
        <taxon>Sclerotinia</taxon>
    </lineage>
</organism>
<name>A0A9X0AFN9_9HELO</name>
<evidence type="ECO:0000313" key="2">
    <source>
        <dbReference type="Proteomes" id="UP001152300"/>
    </source>
</evidence>
<protein>
    <submittedName>
        <fullName evidence="1">Uncharacterized protein</fullName>
    </submittedName>
</protein>
<reference evidence="1" key="1">
    <citation type="submission" date="2022-11" db="EMBL/GenBank/DDBJ databases">
        <title>Genome Resource of Sclerotinia nivalis Strain SnTB1, a Plant Pathogen Isolated from American Ginseng.</title>
        <authorList>
            <person name="Fan S."/>
        </authorList>
    </citation>
    <scope>NUCLEOTIDE SEQUENCE</scope>
    <source>
        <strain evidence="1">SnTB1</strain>
    </source>
</reference>
<dbReference type="OrthoDB" id="3449301at2759"/>